<dbReference type="InterPro" id="IPR000719">
    <property type="entry name" value="Prot_kinase_dom"/>
</dbReference>
<dbReference type="EMBL" id="GG739291">
    <property type="protein sequence ID" value="EFC35387.1"/>
    <property type="molecule type" value="Genomic_DNA"/>
</dbReference>
<accession>D2W6B6</accession>
<dbReference type="VEuPathDB" id="AmoebaDB:NAEGRDRAFT_76959"/>
<dbReference type="GeneID" id="8858712"/>
<evidence type="ECO:0000259" key="1">
    <source>
        <dbReference type="PROSITE" id="PS50011"/>
    </source>
</evidence>
<dbReference type="PROSITE" id="PS50011">
    <property type="entry name" value="PROTEIN_KINASE_DOM"/>
    <property type="match status" value="1"/>
</dbReference>
<dbReference type="Pfam" id="PF07714">
    <property type="entry name" value="PK_Tyr_Ser-Thr"/>
    <property type="match status" value="1"/>
</dbReference>
<dbReference type="InterPro" id="IPR001245">
    <property type="entry name" value="Ser-Thr/Tyr_kinase_cat_dom"/>
</dbReference>
<evidence type="ECO:0000313" key="3">
    <source>
        <dbReference type="Proteomes" id="UP000006671"/>
    </source>
</evidence>
<dbReference type="SUPFAM" id="SSF56112">
    <property type="entry name" value="Protein kinase-like (PK-like)"/>
    <property type="match status" value="1"/>
</dbReference>
<evidence type="ECO:0000313" key="2">
    <source>
        <dbReference type="EMBL" id="EFC35387.1"/>
    </source>
</evidence>
<dbReference type="RefSeq" id="XP_002668131.1">
    <property type="nucleotide sequence ID" value="XM_002668085.1"/>
</dbReference>
<dbReference type="Proteomes" id="UP000006671">
    <property type="component" value="Unassembled WGS sequence"/>
</dbReference>
<sequence>MQHKPKDFQKEYLLTALDVYSFGVTMYELFSQKHIENNERLTCFLSTNELLELFPCLTLNQANEVIRIGNSCLEYNPKSRPSFAELQKHLLKLTANILQNEQKEQPSKKRKLVPTLQTIQTNEKRSIVIGYNPLDRSGIQTPLKSSSNFTIINTFNTLQNNNSQVVGEFNDRFPPNNNNNGNSASVTNNIQDSNSPVFYNLKF</sequence>
<protein>
    <submittedName>
        <fullName evidence="2">Predicted protein</fullName>
    </submittedName>
</protein>
<dbReference type="InterPro" id="IPR011009">
    <property type="entry name" value="Kinase-like_dom_sf"/>
</dbReference>
<dbReference type="OrthoDB" id="6071166at2759"/>
<feature type="domain" description="Protein kinase" evidence="1">
    <location>
        <begin position="1"/>
        <end position="92"/>
    </location>
</feature>
<organism evidence="3">
    <name type="scientific">Naegleria gruberi</name>
    <name type="common">Amoeba</name>
    <dbReference type="NCBI Taxonomy" id="5762"/>
    <lineage>
        <taxon>Eukaryota</taxon>
        <taxon>Discoba</taxon>
        <taxon>Heterolobosea</taxon>
        <taxon>Tetramitia</taxon>
        <taxon>Eutetramitia</taxon>
        <taxon>Vahlkampfiidae</taxon>
        <taxon>Naegleria</taxon>
    </lineage>
</organism>
<dbReference type="GO" id="GO:0004672">
    <property type="term" value="F:protein kinase activity"/>
    <property type="evidence" value="ECO:0007669"/>
    <property type="project" value="InterPro"/>
</dbReference>
<gene>
    <name evidence="2" type="ORF">NAEGRDRAFT_76959</name>
</gene>
<keyword evidence="3" id="KW-1185">Reference proteome</keyword>
<dbReference type="GO" id="GO:0005524">
    <property type="term" value="F:ATP binding"/>
    <property type="evidence" value="ECO:0007669"/>
    <property type="project" value="InterPro"/>
</dbReference>
<proteinExistence type="predicted"/>
<name>D2W6B6_NAEGR</name>
<dbReference type="KEGG" id="ngr:NAEGRDRAFT_76959"/>
<dbReference type="Gene3D" id="1.10.510.10">
    <property type="entry name" value="Transferase(Phosphotransferase) domain 1"/>
    <property type="match status" value="1"/>
</dbReference>
<dbReference type="InParanoid" id="D2W6B6"/>
<dbReference type="AlphaFoldDB" id="D2W6B6"/>
<reference evidence="2 3" key="1">
    <citation type="journal article" date="2010" name="Cell">
        <title>The genome of Naegleria gruberi illuminates early eukaryotic versatility.</title>
        <authorList>
            <person name="Fritz-Laylin L.K."/>
            <person name="Prochnik S.E."/>
            <person name="Ginger M.L."/>
            <person name="Dacks J.B."/>
            <person name="Carpenter M.L."/>
            <person name="Field M.C."/>
            <person name="Kuo A."/>
            <person name="Paredez A."/>
            <person name="Chapman J."/>
            <person name="Pham J."/>
            <person name="Shu S."/>
            <person name="Neupane R."/>
            <person name="Cipriano M."/>
            <person name="Mancuso J."/>
            <person name="Tu H."/>
            <person name="Salamov A."/>
            <person name="Lindquist E."/>
            <person name="Shapiro H."/>
            <person name="Lucas S."/>
            <person name="Grigoriev I.V."/>
            <person name="Cande W.Z."/>
            <person name="Fulton C."/>
            <person name="Rokhsar D.S."/>
            <person name="Dawson S.C."/>
        </authorList>
    </citation>
    <scope>NUCLEOTIDE SEQUENCE [LARGE SCALE GENOMIC DNA]</scope>
    <source>
        <strain evidence="2 3">NEG-M</strain>
    </source>
</reference>